<accession>A0A5Q4BL90</accession>
<proteinExistence type="predicted"/>
<feature type="non-terminal residue" evidence="6">
    <location>
        <position position="1"/>
    </location>
</feature>
<feature type="region of interest" description="Disordered" evidence="4">
    <location>
        <begin position="558"/>
        <end position="580"/>
    </location>
</feature>
<dbReference type="SUPFAM" id="SSF48403">
    <property type="entry name" value="Ankyrin repeat"/>
    <property type="match status" value="2"/>
</dbReference>
<dbReference type="PROSITE" id="PS50181">
    <property type="entry name" value="FBOX"/>
    <property type="match status" value="1"/>
</dbReference>
<evidence type="ECO:0000313" key="6">
    <source>
        <dbReference type="EMBL" id="TQN67339.1"/>
    </source>
</evidence>
<evidence type="ECO:0000256" key="4">
    <source>
        <dbReference type="SAM" id="MobiDB-lite"/>
    </source>
</evidence>
<evidence type="ECO:0000256" key="3">
    <source>
        <dbReference type="PROSITE-ProRule" id="PRU00023"/>
    </source>
</evidence>
<dbReference type="PROSITE" id="PS50088">
    <property type="entry name" value="ANK_REPEAT"/>
    <property type="match status" value="2"/>
</dbReference>
<keyword evidence="2 3" id="KW-0040">ANK repeat</keyword>
<dbReference type="PANTHER" id="PTHR24173">
    <property type="entry name" value="ANKYRIN REPEAT CONTAINING"/>
    <property type="match status" value="1"/>
</dbReference>
<dbReference type="Pfam" id="PF00023">
    <property type="entry name" value="Ank"/>
    <property type="match status" value="2"/>
</dbReference>
<dbReference type="Gene3D" id="1.25.40.20">
    <property type="entry name" value="Ankyrin repeat-containing domain"/>
    <property type="match status" value="3"/>
</dbReference>
<feature type="domain" description="F-box" evidence="5">
    <location>
        <begin position="1"/>
        <end position="47"/>
    </location>
</feature>
<dbReference type="Proteomes" id="UP000326340">
    <property type="component" value="Unassembled WGS sequence"/>
</dbReference>
<protein>
    <submittedName>
        <fullName evidence="6">Ankyrin repeat and SOCS box protein 2</fullName>
    </submittedName>
</protein>
<dbReference type="InterPro" id="IPR002110">
    <property type="entry name" value="Ankyrin_rpt"/>
</dbReference>
<evidence type="ECO:0000256" key="2">
    <source>
        <dbReference type="ARBA" id="ARBA00023043"/>
    </source>
</evidence>
<dbReference type="PANTHER" id="PTHR24173:SF74">
    <property type="entry name" value="ANKYRIN REPEAT DOMAIN-CONTAINING PROTEIN 16"/>
    <property type="match status" value="1"/>
</dbReference>
<feature type="repeat" description="ANK" evidence="3">
    <location>
        <begin position="683"/>
        <end position="715"/>
    </location>
</feature>
<organism evidence="6 7">
    <name type="scientific">Colletotrichum shisoi</name>
    <dbReference type="NCBI Taxonomy" id="2078593"/>
    <lineage>
        <taxon>Eukaryota</taxon>
        <taxon>Fungi</taxon>
        <taxon>Dikarya</taxon>
        <taxon>Ascomycota</taxon>
        <taxon>Pezizomycotina</taxon>
        <taxon>Sordariomycetes</taxon>
        <taxon>Hypocreomycetidae</taxon>
        <taxon>Glomerellales</taxon>
        <taxon>Glomerellaceae</taxon>
        <taxon>Colletotrichum</taxon>
        <taxon>Colletotrichum destructivum species complex</taxon>
    </lineage>
</organism>
<feature type="non-terminal residue" evidence="6">
    <location>
        <position position="854"/>
    </location>
</feature>
<name>A0A5Q4BL90_9PEZI</name>
<dbReference type="OrthoDB" id="341259at2759"/>
<dbReference type="InterPro" id="IPR036770">
    <property type="entry name" value="Ankyrin_rpt-contain_sf"/>
</dbReference>
<feature type="region of interest" description="Disordered" evidence="4">
    <location>
        <begin position="177"/>
        <end position="205"/>
    </location>
</feature>
<dbReference type="PROSITE" id="PS50297">
    <property type="entry name" value="ANK_REP_REGION"/>
    <property type="match status" value="1"/>
</dbReference>
<evidence type="ECO:0000259" key="5">
    <source>
        <dbReference type="PROSITE" id="PS50181"/>
    </source>
</evidence>
<dbReference type="EMBL" id="PUHP01000943">
    <property type="protein sequence ID" value="TQN67339.1"/>
    <property type="molecule type" value="Genomic_DNA"/>
</dbReference>
<dbReference type="SMART" id="SM00248">
    <property type="entry name" value="ANK"/>
    <property type="match status" value="5"/>
</dbReference>
<comment type="caution">
    <text evidence="6">The sequence shown here is derived from an EMBL/GenBank/DDBJ whole genome shotgun (WGS) entry which is preliminary data.</text>
</comment>
<dbReference type="AlphaFoldDB" id="A0A5Q4BL90"/>
<feature type="repeat" description="ANK" evidence="3">
    <location>
        <begin position="737"/>
        <end position="769"/>
    </location>
</feature>
<keyword evidence="7" id="KW-1185">Reference proteome</keyword>
<sequence>NMTLDKLPSELLMHIATHFDTPESDVVLALVSRRLLDVFKPRLYHAAISADLPDITVVAATKGNLETLKVAATYGAQFRGKYALPPMGCVVDDWRLEHYKIHQMEGDTPVRQNSIARLLLASGASYHNVHMPNRFHKYPLFSMVGSPNNANRDEFVLSYHEMKRRIFGLDEGNGLLDQDDFGPQEEDSDGDAGISPSIPLLQTTDGTPELAETEDLVEMVSYVDPYSVPALHTAASSGAKAIMAYLVKNVVLHYAAFAPQHSNAVNKALSLGADPRAEFSCTMDMFGQQSFDALDWAIHFRVEQAVDALLAWPGCDLAWCHMPGENRLLDDASSQSRYTSQPLKESRIKHMFRILHTGNSQRYMTPEWRYRAQCFEMFSSRLLSATAKQGTGKSRKKYLPFHRELEMAFFWALQTDSLENEEFSWINFDRFDLDEIVSVQSYDENLMNQWALSWNAVPNPFTESFCSIGTLALYSVVAGKADSDLQAKRIRWLLNAGAKPCPPGRETEMFSPIRHLLHSIEPCQNWTSNERQSYLERVTAVVNLLAAANGWDGFATGNSEEHDGEEDMAEAPTVTKPKLPSLPTEILQDIAELVSDACGRAGLARASRRLCQVTDPILWRHGVQDNLSEMLVQASTTGNLDILKKSVIYGADIDRPHHVPLPEEAEEYYSELPLSKKDKDYLFWAAPLHLAVYHGHYDAVKWLVSYGADIEAPGYLVCECKGYGDYLSDDGDIYKHSCWTPLHYSICREQDSIIRLLLSAGASVQTMVSADKIRIDDRFDKILRGLRPKVFRSYCTSLSSNVTALHTASEKGMKWLVTHLVRNMQVDVEVTDNSSMTPLFYALLSTDPSMIDNL</sequence>
<reference evidence="6 7" key="1">
    <citation type="journal article" date="2019" name="Sci. Rep.">
        <title>Colletotrichum shisoi sp. nov., an anthracnose pathogen of Perilla frutescens in Japan: molecular phylogenetic, morphological and genomic evidence.</title>
        <authorList>
            <person name="Gan P."/>
            <person name="Tsushima A."/>
            <person name="Hiroyama R."/>
            <person name="Narusaka M."/>
            <person name="Takano Y."/>
            <person name="Narusaka Y."/>
            <person name="Kawaradani M."/>
            <person name="Damm U."/>
            <person name="Shirasu K."/>
        </authorList>
    </citation>
    <scope>NUCLEOTIDE SEQUENCE [LARGE SCALE GENOMIC DNA]</scope>
    <source>
        <strain evidence="6 7">PG-2018a</strain>
    </source>
</reference>
<gene>
    <name evidence="6" type="primary">ASB2</name>
    <name evidence="6" type="ORF">CSHISOI_08125</name>
</gene>
<evidence type="ECO:0000313" key="7">
    <source>
        <dbReference type="Proteomes" id="UP000326340"/>
    </source>
</evidence>
<keyword evidence="1" id="KW-0677">Repeat</keyword>
<feature type="compositionally biased region" description="Acidic residues" evidence="4">
    <location>
        <begin position="177"/>
        <end position="190"/>
    </location>
</feature>
<dbReference type="InterPro" id="IPR001810">
    <property type="entry name" value="F-box_dom"/>
</dbReference>
<evidence type="ECO:0000256" key="1">
    <source>
        <dbReference type="ARBA" id="ARBA00022737"/>
    </source>
</evidence>